<protein>
    <submittedName>
        <fullName evidence="9">Carbohydrate ABC transporter permease</fullName>
    </submittedName>
</protein>
<evidence type="ECO:0000256" key="6">
    <source>
        <dbReference type="ARBA" id="ARBA00023136"/>
    </source>
</evidence>
<comment type="caution">
    <text evidence="9">The sequence shown here is derived from an EMBL/GenBank/DDBJ whole genome shotgun (WGS) entry which is preliminary data.</text>
</comment>
<comment type="similarity">
    <text evidence="7">Belongs to the binding-protein-dependent transport system permease family.</text>
</comment>
<keyword evidence="5 7" id="KW-1133">Transmembrane helix</keyword>
<dbReference type="PANTHER" id="PTHR43744:SF12">
    <property type="entry name" value="ABC TRANSPORTER PERMEASE PROTEIN MG189-RELATED"/>
    <property type="match status" value="1"/>
</dbReference>
<evidence type="ECO:0000256" key="5">
    <source>
        <dbReference type="ARBA" id="ARBA00022989"/>
    </source>
</evidence>
<feature type="transmembrane region" description="Helical" evidence="7">
    <location>
        <begin position="155"/>
        <end position="178"/>
    </location>
</feature>
<comment type="subcellular location">
    <subcellularLocation>
        <location evidence="1 7">Cell membrane</location>
        <topology evidence="1 7">Multi-pass membrane protein</topology>
    </subcellularLocation>
</comment>
<dbReference type="AlphaFoldDB" id="A0A926QLF8"/>
<dbReference type="GO" id="GO:0055085">
    <property type="term" value="P:transmembrane transport"/>
    <property type="evidence" value="ECO:0007669"/>
    <property type="project" value="InterPro"/>
</dbReference>
<feature type="transmembrane region" description="Helical" evidence="7">
    <location>
        <begin position="122"/>
        <end position="143"/>
    </location>
</feature>
<dbReference type="InterPro" id="IPR000515">
    <property type="entry name" value="MetI-like"/>
</dbReference>
<dbReference type="GO" id="GO:0005886">
    <property type="term" value="C:plasma membrane"/>
    <property type="evidence" value="ECO:0007669"/>
    <property type="project" value="UniProtKB-SubCell"/>
</dbReference>
<sequence>MNSAAAEPRSGVRGSRALAAETGGKSSFWLGATALLISLLHILPFYILVTSSFKAADDLSSKWIAPGYAYWDNFTNAWREAHLGRAFLNNIWITLCAAVLIVLLGSIASYPLARHQTAWNKFIYTVFISALIVPPLITLVPLYKIMVDIGGMNHYWGIILLHVTFGLPMTIFLYTGFIATIPKELDEAALIDGAGRFSLFYRILLPLLKPITSTVIILTCVNIWNDYQFSVFFLQKTEVKTITVALSGFFSQYTNNIGWVAAGSLMAAVPITIVYLFLQRYFISGLASGAVKG</sequence>
<evidence type="ECO:0000313" key="10">
    <source>
        <dbReference type="Proteomes" id="UP000650466"/>
    </source>
</evidence>
<feature type="transmembrane region" description="Helical" evidence="7">
    <location>
        <begin position="28"/>
        <end position="49"/>
    </location>
</feature>
<proteinExistence type="inferred from homology"/>
<name>A0A926QLF8_9BACL</name>
<dbReference type="PROSITE" id="PS50928">
    <property type="entry name" value="ABC_TM1"/>
    <property type="match status" value="1"/>
</dbReference>
<keyword evidence="3" id="KW-1003">Cell membrane</keyword>
<evidence type="ECO:0000256" key="4">
    <source>
        <dbReference type="ARBA" id="ARBA00022692"/>
    </source>
</evidence>
<keyword evidence="4 7" id="KW-0812">Transmembrane</keyword>
<evidence type="ECO:0000259" key="8">
    <source>
        <dbReference type="PROSITE" id="PS50928"/>
    </source>
</evidence>
<evidence type="ECO:0000256" key="7">
    <source>
        <dbReference type="RuleBase" id="RU363032"/>
    </source>
</evidence>
<keyword evidence="10" id="KW-1185">Reference proteome</keyword>
<dbReference type="Pfam" id="PF00528">
    <property type="entry name" value="BPD_transp_1"/>
    <property type="match status" value="1"/>
</dbReference>
<evidence type="ECO:0000256" key="1">
    <source>
        <dbReference type="ARBA" id="ARBA00004651"/>
    </source>
</evidence>
<feature type="transmembrane region" description="Helical" evidence="7">
    <location>
        <begin position="91"/>
        <end position="110"/>
    </location>
</feature>
<reference evidence="9" key="1">
    <citation type="submission" date="2020-09" db="EMBL/GenBank/DDBJ databases">
        <title>Draft Genome Sequence of Paenibacillus sp. WST5.</title>
        <authorList>
            <person name="Bao Z."/>
        </authorList>
    </citation>
    <scope>NUCLEOTIDE SEQUENCE</scope>
    <source>
        <strain evidence="9">WST5</strain>
    </source>
</reference>
<evidence type="ECO:0000313" key="9">
    <source>
        <dbReference type="EMBL" id="MBD0382542.1"/>
    </source>
</evidence>
<keyword evidence="2 7" id="KW-0813">Transport</keyword>
<organism evidence="9 10">
    <name type="scientific">Paenibacillus sedimenti</name>
    <dbReference type="NCBI Taxonomy" id="2770274"/>
    <lineage>
        <taxon>Bacteria</taxon>
        <taxon>Bacillati</taxon>
        <taxon>Bacillota</taxon>
        <taxon>Bacilli</taxon>
        <taxon>Bacillales</taxon>
        <taxon>Paenibacillaceae</taxon>
        <taxon>Paenibacillus</taxon>
    </lineage>
</organism>
<dbReference type="Gene3D" id="1.10.3720.10">
    <property type="entry name" value="MetI-like"/>
    <property type="match status" value="1"/>
</dbReference>
<gene>
    <name evidence="9" type="ORF">ICC18_20700</name>
</gene>
<dbReference type="InterPro" id="IPR035906">
    <property type="entry name" value="MetI-like_sf"/>
</dbReference>
<feature type="domain" description="ABC transmembrane type-1" evidence="8">
    <location>
        <begin position="87"/>
        <end position="278"/>
    </location>
</feature>
<evidence type="ECO:0000256" key="3">
    <source>
        <dbReference type="ARBA" id="ARBA00022475"/>
    </source>
</evidence>
<dbReference type="SUPFAM" id="SSF161098">
    <property type="entry name" value="MetI-like"/>
    <property type="match status" value="1"/>
</dbReference>
<dbReference type="Proteomes" id="UP000650466">
    <property type="component" value="Unassembled WGS sequence"/>
</dbReference>
<dbReference type="CDD" id="cd06261">
    <property type="entry name" value="TM_PBP2"/>
    <property type="match status" value="1"/>
</dbReference>
<dbReference type="EMBL" id="JACVVD010000007">
    <property type="protein sequence ID" value="MBD0382542.1"/>
    <property type="molecule type" value="Genomic_DNA"/>
</dbReference>
<dbReference type="PANTHER" id="PTHR43744">
    <property type="entry name" value="ABC TRANSPORTER PERMEASE PROTEIN MG189-RELATED-RELATED"/>
    <property type="match status" value="1"/>
</dbReference>
<evidence type="ECO:0000256" key="2">
    <source>
        <dbReference type="ARBA" id="ARBA00022448"/>
    </source>
</evidence>
<feature type="transmembrane region" description="Helical" evidence="7">
    <location>
        <begin position="257"/>
        <end position="278"/>
    </location>
</feature>
<feature type="transmembrane region" description="Helical" evidence="7">
    <location>
        <begin position="199"/>
        <end position="224"/>
    </location>
</feature>
<keyword evidence="6 7" id="KW-0472">Membrane</keyword>
<accession>A0A926QLF8</accession>